<comment type="caution">
    <text evidence="2">The sequence shown here is derived from an EMBL/GenBank/DDBJ whole genome shotgun (WGS) entry which is preliminary data.</text>
</comment>
<dbReference type="RefSeq" id="WP_147850913.1">
    <property type="nucleotide sequence ID" value="NZ_VDUZ01000047.1"/>
</dbReference>
<dbReference type="Proteomes" id="UP000321638">
    <property type="component" value="Unassembled WGS sequence"/>
</dbReference>
<evidence type="ECO:0000313" key="2">
    <source>
        <dbReference type="EMBL" id="TXL71176.1"/>
    </source>
</evidence>
<feature type="signal peptide" evidence="1">
    <location>
        <begin position="1"/>
        <end position="26"/>
    </location>
</feature>
<gene>
    <name evidence="2" type="ORF">FHP25_31170</name>
</gene>
<dbReference type="OrthoDB" id="8450986at2"/>
<name>A0A5C8PC85_9HYPH</name>
<dbReference type="InterPro" id="IPR012334">
    <property type="entry name" value="Pectin_lyas_fold"/>
</dbReference>
<reference evidence="2 3" key="1">
    <citation type="submission" date="2019-06" db="EMBL/GenBank/DDBJ databases">
        <title>New taxonomy in bacterial strain CC-CFT640, isolated from vineyard.</title>
        <authorList>
            <person name="Lin S.-Y."/>
            <person name="Tsai C.-F."/>
            <person name="Young C.-C."/>
        </authorList>
    </citation>
    <scope>NUCLEOTIDE SEQUENCE [LARGE SCALE GENOMIC DNA]</scope>
    <source>
        <strain evidence="2 3">CC-CFT640</strain>
    </source>
</reference>
<organism evidence="2 3">
    <name type="scientific">Vineibacter terrae</name>
    <dbReference type="NCBI Taxonomy" id="2586908"/>
    <lineage>
        <taxon>Bacteria</taxon>
        <taxon>Pseudomonadati</taxon>
        <taxon>Pseudomonadota</taxon>
        <taxon>Alphaproteobacteria</taxon>
        <taxon>Hyphomicrobiales</taxon>
        <taxon>Vineibacter</taxon>
    </lineage>
</organism>
<dbReference type="EMBL" id="VDUZ01000047">
    <property type="protein sequence ID" value="TXL71176.1"/>
    <property type="molecule type" value="Genomic_DNA"/>
</dbReference>
<sequence length="322" mass="34099">MDMFAALSPGLALALIVVLAPVSSPAASGCPAYPEFPDSNCTGWKHTGVTLTAVPSQVSSGAGWHVGTVGGQQIFYITKDNAVVDSLDINLCVKVFANNVTIQRSRIRCSDYYAIRMADPPTRYRGLKLIDVELDGLGRAGAQTVAVEESADGHFLRVHVHGMGSSGPRIGSGTVIEDSYIHGFHCNPGDHTAGMSSNGGGGGIVVRHNNIDIDHRPGCATAAWEIALDFGTYNGILIEKNLFNGGAYCAYAALKVPRSAYPPATNVRFVDNVFGRKYSPKCGLYGPIAQWANSPGSVWRNNTWGPGARATSDHKIGDPVIP</sequence>
<accession>A0A5C8PC85</accession>
<proteinExistence type="predicted"/>
<feature type="chain" id="PRO_5022876488" description="Right-handed parallel beta-helix repeat-containing protein" evidence="1">
    <location>
        <begin position="27"/>
        <end position="322"/>
    </location>
</feature>
<keyword evidence="3" id="KW-1185">Reference proteome</keyword>
<protein>
    <recommendedName>
        <fullName evidence="4">Right-handed parallel beta-helix repeat-containing protein</fullName>
    </recommendedName>
</protein>
<evidence type="ECO:0008006" key="4">
    <source>
        <dbReference type="Google" id="ProtNLM"/>
    </source>
</evidence>
<dbReference type="AlphaFoldDB" id="A0A5C8PC85"/>
<dbReference type="InterPro" id="IPR011050">
    <property type="entry name" value="Pectin_lyase_fold/virulence"/>
</dbReference>
<dbReference type="SUPFAM" id="SSF51126">
    <property type="entry name" value="Pectin lyase-like"/>
    <property type="match status" value="1"/>
</dbReference>
<evidence type="ECO:0000313" key="3">
    <source>
        <dbReference type="Proteomes" id="UP000321638"/>
    </source>
</evidence>
<evidence type="ECO:0000256" key="1">
    <source>
        <dbReference type="SAM" id="SignalP"/>
    </source>
</evidence>
<keyword evidence="1" id="KW-0732">Signal</keyword>
<dbReference type="Gene3D" id="2.160.20.10">
    <property type="entry name" value="Single-stranded right-handed beta-helix, Pectin lyase-like"/>
    <property type="match status" value="1"/>
</dbReference>